<evidence type="ECO:0000256" key="1">
    <source>
        <dbReference type="ARBA" id="ARBA00004370"/>
    </source>
</evidence>
<evidence type="ECO:0000256" key="5">
    <source>
        <dbReference type="ARBA" id="ARBA00022723"/>
    </source>
</evidence>
<evidence type="ECO:0000256" key="13">
    <source>
        <dbReference type="SAM" id="Phobius"/>
    </source>
</evidence>
<gene>
    <name evidence="14" type="ORF">CEURO_LOCUS3424</name>
</gene>
<keyword evidence="3 11" id="KW-0349">Heme</keyword>
<keyword evidence="9 12" id="KW-0503">Monooxygenase</keyword>
<dbReference type="PANTHER" id="PTHR47955:SF9">
    <property type="entry name" value="PREMNASPIRODIENE OXYGENASE-LIKE"/>
    <property type="match status" value="1"/>
</dbReference>
<keyword evidence="8 11" id="KW-0408">Iron</keyword>
<dbReference type="Pfam" id="PF00067">
    <property type="entry name" value="p450"/>
    <property type="match status" value="1"/>
</dbReference>
<organism evidence="14 15">
    <name type="scientific">Cuscuta europaea</name>
    <name type="common">European dodder</name>
    <dbReference type="NCBI Taxonomy" id="41803"/>
    <lineage>
        <taxon>Eukaryota</taxon>
        <taxon>Viridiplantae</taxon>
        <taxon>Streptophyta</taxon>
        <taxon>Embryophyta</taxon>
        <taxon>Tracheophyta</taxon>
        <taxon>Spermatophyta</taxon>
        <taxon>Magnoliopsida</taxon>
        <taxon>eudicotyledons</taxon>
        <taxon>Gunneridae</taxon>
        <taxon>Pentapetalae</taxon>
        <taxon>asterids</taxon>
        <taxon>lamiids</taxon>
        <taxon>Solanales</taxon>
        <taxon>Convolvulaceae</taxon>
        <taxon>Cuscuteae</taxon>
        <taxon>Cuscuta</taxon>
        <taxon>Cuscuta subgen. Cuscuta</taxon>
    </lineage>
</organism>
<reference evidence="14" key="1">
    <citation type="submission" date="2022-07" db="EMBL/GenBank/DDBJ databases">
        <authorList>
            <person name="Macas J."/>
            <person name="Novak P."/>
            <person name="Neumann P."/>
        </authorList>
    </citation>
    <scope>NUCLEOTIDE SEQUENCE</scope>
</reference>
<evidence type="ECO:0000313" key="15">
    <source>
        <dbReference type="Proteomes" id="UP001152484"/>
    </source>
</evidence>
<comment type="similarity">
    <text evidence="2 12">Belongs to the cytochrome P450 family.</text>
</comment>
<comment type="caution">
    <text evidence="14">The sequence shown here is derived from an EMBL/GenBank/DDBJ whole genome shotgun (WGS) entry which is preliminary data.</text>
</comment>
<evidence type="ECO:0000313" key="14">
    <source>
        <dbReference type="EMBL" id="CAH9069860.1"/>
    </source>
</evidence>
<keyword evidence="7 12" id="KW-0560">Oxidoreductase</keyword>
<evidence type="ECO:0000256" key="8">
    <source>
        <dbReference type="ARBA" id="ARBA00023004"/>
    </source>
</evidence>
<evidence type="ECO:0000256" key="7">
    <source>
        <dbReference type="ARBA" id="ARBA00023002"/>
    </source>
</evidence>
<dbReference type="PRINTS" id="PR00463">
    <property type="entry name" value="EP450I"/>
</dbReference>
<evidence type="ECO:0008006" key="16">
    <source>
        <dbReference type="Google" id="ProtNLM"/>
    </source>
</evidence>
<dbReference type="OrthoDB" id="2789670at2759"/>
<evidence type="ECO:0000256" key="12">
    <source>
        <dbReference type="RuleBase" id="RU000461"/>
    </source>
</evidence>
<dbReference type="GO" id="GO:0004497">
    <property type="term" value="F:monooxygenase activity"/>
    <property type="evidence" value="ECO:0007669"/>
    <property type="project" value="UniProtKB-KW"/>
</dbReference>
<dbReference type="Proteomes" id="UP001152484">
    <property type="component" value="Unassembled WGS sequence"/>
</dbReference>
<evidence type="ECO:0000256" key="3">
    <source>
        <dbReference type="ARBA" id="ARBA00022617"/>
    </source>
</evidence>
<dbReference type="PROSITE" id="PS00086">
    <property type="entry name" value="CYTOCHROME_P450"/>
    <property type="match status" value="1"/>
</dbReference>
<keyword evidence="6 13" id="KW-1133">Transmembrane helix</keyword>
<protein>
    <recommendedName>
        <fullName evidence="16">Cytochrome P450</fullName>
    </recommendedName>
</protein>
<keyword evidence="15" id="KW-1185">Reference proteome</keyword>
<dbReference type="GO" id="GO:0020037">
    <property type="term" value="F:heme binding"/>
    <property type="evidence" value="ECO:0007669"/>
    <property type="project" value="InterPro"/>
</dbReference>
<dbReference type="PANTHER" id="PTHR47955">
    <property type="entry name" value="CYTOCHROME P450 FAMILY 71 PROTEIN"/>
    <property type="match status" value="1"/>
</dbReference>
<comment type="cofactor">
    <cofactor evidence="11">
        <name>heme</name>
        <dbReference type="ChEBI" id="CHEBI:30413"/>
    </cofactor>
</comment>
<comment type="subcellular location">
    <subcellularLocation>
        <location evidence="1">Membrane</location>
    </subcellularLocation>
</comment>
<evidence type="ECO:0000256" key="10">
    <source>
        <dbReference type="ARBA" id="ARBA00023136"/>
    </source>
</evidence>
<sequence length="534" mass="60097">MLGKMELKFWSSSSNIPYINNLPIIFLSLSTIAFSFLLSSIIAKLTKKRPLPPGPWKLPIIGSLHHLIGELPHRSLTRLSRKYGPLMHLQLGEVPAIVVSSPEMAKAVTKTHDLAFSNRPKLMALDLVFYKCTDIAFAPYGDYWREMRRICILELLTAKMVKSFGSIRQDELRNLVSSVTVSSSSSVVNLMREVMWFNSSMTCRAAFGRMKLSSRDQEELIAKVTEVLTFAGGFHVADLFPSRKWIPYVCGSRSRLLTLHRGLDKIYESMIKEHEEKTCRSNGGGDRGTAPNEEEEDIVDVLLRVGQVGEHRLTRDNIKAVINDLFSAGSETTATSATWAMSELIRNRRVMDKAQEEVRKTINGGKTAVTSFDDDEVEKLTYLKLVIRETLRLHPPIPLLLPRESSEETVIGGFTIPPKTRAIVNAWAIGRDPKVWEDPETFWPERFMNESGAAADVHGNHYELLPFGSGRRVCPGVRFGLVNVTHSLAALLYHFDWELPPGVTIENFDMSETMGLKATRKKDLCLVARPYSHP</sequence>
<dbReference type="InterPro" id="IPR002401">
    <property type="entry name" value="Cyt_P450_E_grp-I"/>
</dbReference>
<keyword evidence="4 13" id="KW-0812">Transmembrane</keyword>
<name>A0A9P0YNR0_CUSEU</name>
<dbReference type="SUPFAM" id="SSF48264">
    <property type="entry name" value="Cytochrome P450"/>
    <property type="match status" value="1"/>
</dbReference>
<evidence type="ECO:0000256" key="9">
    <source>
        <dbReference type="ARBA" id="ARBA00023033"/>
    </source>
</evidence>
<dbReference type="InterPro" id="IPR017972">
    <property type="entry name" value="Cyt_P450_CS"/>
</dbReference>
<dbReference type="GO" id="GO:0016705">
    <property type="term" value="F:oxidoreductase activity, acting on paired donors, with incorporation or reduction of molecular oxygen"/>
    <property type="evidence" value="ECO:0007669"/>
    <property type="project" value="InterPro"/>
</dbReference>
<dbReference type="PRINTS" id="PR00385">
    <property type="entry name" value="P450"/>
</dbReference>
<dbReference type="CDD" id="cd11072">
    <property type="entry name" value="CYP71-like"/>
    <property type="match status" value="1"/>
</dbReference>
<dbReference type="InterPro" id="IPR001128">
    <property type="entry name" value="Cyt_P450"/>
</dbReference>
<evidence type="ECO:0000256" key="11">
    <source>
        <dbReference type="PIRSR" id="PIRSR602401-1"/>
    </source>
</evidence>
<proteinExistence type="inferred from homology"/>
<dbReference type="FunFam" id="1.10.630.10:FF:000043">
    <property type="entry name" value="Cytochrome P450 99A2"/>
    <property type="match status" value="1"/>
</dbReference>
<dbReference type="AlphaFoldDB" id="A0A9P0YNR0"/>
<dbReference type="Gene3D" id="1.10.630.10">
    <property type="entry name" value="Cytochrome P450"/>
    <property type="match status" value="1"/>
</dbReference>
<keyword evidence="10 13" id="KW-0472">Membrane</keyword>
<accession>A0A9P0YNR0</accession>
<feature type="binding site" description="axial binding residue" evidence="11">
    <location>
        <position position="474"/>
    </location>
    <ligand>
        <name>heme</name>
        <dbReference type="ChEBI" id="CHEBI:30413"/>
    </ligand>
    <ligandPart>
        <name>Fe</name>
        <dbReference type="ChEBI" id="CHEBI:18248"/>
    </ligandPart>
</feature>
<evidence type="ECO:0000256" key="4">
    <source>
        <dbReference type="ARBA" id="ARBA00022692"/>
    </source>
</evidence>
<dbReference type="EMBL" id="CAMAPE010000005">
    <property type="protein sequence ID" value="CAH9069860.1"/>
    <property type="molecule type" value="Genomic_DNA"/>
</dbReference>
<dbReference type="GO" id="GO:0005506">
    <property type="term" value="F:iron ion binding"/>
    <property type="evidence" value="ECO:0007669"/>
    <property type="project" value="InterPro"/>
</dbReference>
<dbReference type="GO" id="GO:0016020">
    <property type="term" value="C:membrane"/>
    <property type="evidence" value="ECO:0007669"/>
    <property type="project" value="UniProtKB-SubCell"/>
</dbReference>
<feature type="transmembrane region" description="Helical" evidence="13">
    <location>
        <begin position="21"/>
        <end position="43"/>
    </location>
</feature>
<evidence type="ECO:0000256" key="2">
    <source>
        <dbReference type="ARBA" id="ARBA00010617"/>
    </source>
</evidence>
<dbReference type="InterPro" id="IPR036396">
    <property type="entry name" value="Cyt_P450_sf"/>
</dbReference>
<keyword evidence="5 11" id="KW-0479">Metal-binding</keyword>
<evidence type="ECO:0000256" key="6">
    <source>
        <dbReference type="ARBA" id="ARBA00022989"/>
    </source>
</evidence>